<dbReference type="InterPro" id="IPR046820">
    <property type="entry name" value="MmeI_TRD"/>
</dbReference>
<evidence type="ECO:0000313" key="10">
    <source>
        <dbReference type="Proteomes" id="UP000325797"/>
    </source>
</evidence>
<comment type="catalytic activity">
    <reaction evidence="4">
        <text>a 2'-deoxyadenosine in DNA + S-adenosyl-L-methionine = an N(6)-methyl-2'-deoxyadenosine in DNA + S-adenosyl-L-homocysteine + H(+)</text>
        <dbReference type="Rhea" id="RHEA:15197"/>
        <dbReference type="Rhea" id="RHEA-COMP:12418"/>
        <dbReference type="Rhea" id="RHEA-COMP:12419"/>
        <dbReference type="ChEBI" id="CHEBI:15378"/>
        <dbReference type="ChEBI" id="CHEBI:57856"/>
        <dbReference type="ChEBI" id="CHEBI:59789"/>
        <dbReference type="ChEBI" id="CHEBI:90615"/>
        <dbReference type="ChEBI" id="CHEBI:90616"/>
        <dbReference type="EC" id="2.1.1.72"/>
    </reaction>
</comment>
<dbReference type="InterPro" id="IPR046816">
    <property type="entry name" value="MmeI_Mtase"/>
</dbReference>
<dbReference type="RefSeq" id="WP_151114544.1">
    <property type="nucleotide sequence ID" value="NZ_CP042582.1"/>
</dbReference>
<dbReference type="OrthoDB" id="9806213at2"/>
<dbReference type="Pfam" id="PF20465">
    <property type="entry name" value="MmeI_hel"/>
    <property type="match status" value="1"/>
</dbReference>
<dbReference type="Pfam" id="PF20466">
    <property type="entry name" value="MmeI_TRD"/>
    <property type="match status" value="1"/>
</dbReference>
<dbReference type="PANTHER" id="PTHR33841">
    <property type="entry name" value="DNA METHYLTRANSFERASE YEEA-RELATED"/>
    <property type="match status" value="1"/>
</dbReference>
<dbReference type="Gene3D" id="3.40.50.150">
    <property type="entry name" value="Vaccinia Virus protein VP39"/>
    <property type="match status" value="1"/>
</dbReference>
<protein>
    <recommendedName>
        <fullName evidence="1">site-specific DNA-methyltransferase (adenine-specific)</fullName>
        <ecNumber evidence="1">2.1.1.72</ecNumber>
    </recommendedName>
</protein>
<feature type="domain" description="MmeI-like target recognition" evidence="7">
    <location>
        <begin position="737"/>
        <end position="832"/>
    </location>
</feature>
<dbReference type="EC" id="2.1.1.72" evidence="1"/>
<dbReference type="REBASE" id="371486">
    <property type="entry name" value="Rba5959ORF2130P"/>
</dbReference>
<name>A0A5J6N083_9PROT</name>
<dbReference type="KEGG" id="hadh:FRZ61_02130"/>
<evidence type="ECO:0000256" key="4">
    <source>
        <dbReference type="ARBA" id="ARBA00047942"/>
    </source>
</evidence>
<keyword evidence="2 9" id="KW-0489">Methyltransferase</keyword>
<dbReference type="InterPro" id="IPR029063">
    <property type="entry name" value="SAM-dependent_MTases_sf"/>
</dbReference>
<feature type="domain" description="MmeI-like DNA-methyltransferase" evidence="8">
    <location>
        <begin position="352"/>
        <end position="592"/>
    </location>
</feature>
<dbReference type="PROSITE" id="PS00092">
    <property type="entry name" value="N6_MTASE"/>
    <property type="match status" value="1"/>
</dbReference>
<evidence type="ECO:0000259" key="5">
    <source>
        <dbReference type="Pfam" id="PF20464"/>
    </source>
</evidence>
<accession>A0A5J6N083</accession>
<dbReference type="AlphaFoldDB" id="A0A5J6N083"/>
<proteinExistence type="predicted"/>
<dbReference type="Pfam" id="PF20473">
    <property type="entry name" value="MmeI_Mtase"/>
    <property type="match status" value="1"/>
</dbReference>
<organism evidence="9 10">
    <name type="scientific">Hypericibacter adhaerens</name>
    <dbReference type="NCBI Taxonomy" id="2602016"/>
    <lineage>
        <taxon>Bacteria</taxon>
        <taxon>Pseudomonadati</taxon>
        <taxon>Pseudomonadota</taxon>
        <taxon>Alphaproteobacteria</taxon>
        <taxon>Rhodospirillales</taxon>
        <taxon>Dongiaceae</taxon>
        <taxon>Hypericibacter</taxon>
    </lineage>
</organism>
<evidence type="ECO:0000256" key="1">
    <source>
        <dbReference type="ARBA" id="ARBA00011900"/>
    </source>
</evidence>
<evidence type="ECO:0000313" key="9">
    <source>
        <dbReference type="EMBL" id="QEX20296.1"/>
    </source>
</evidence>
<dbReference type="InterPro" id="IPR046819">
    <property type="entry name" value="MmeI_hel"/>
</dbReference>
<dbReference type="InterPro" id="IPR046817">
    <property type="entry name" value="MmeI_N"/>
</dbReference>
<sequence>MTPEAFIAKWKASSLKESAGAQEHFIDLCRLLGEPTPAEADPSGESYAFEAGATKTTGKEGWADVWKRGCFAWEYKGKGRDLQQAYAQLQQYAVALENPPLLVVSDMARILVHTNWTNTIKQTTEIKLEDLRNARFREVLKSVFSDPERLKPSKTRQSVTEDAAREFADLARRLREQGHEPQRVAHFVNRLVFCMFAEDEGLLPKEMFSRMLAHAKEDPAEFRTLAHDLFAAMRQGGRVGFEKVAWFNGGLFDDDEALPLDRPAIDMCLRAAGLDWSEIDPSIFGTLFERGLDPDKRSQLGAHYTDRDKIMMIVEPVVVRPLAREWEAVREKLRAVLGKETKGKGPGTRARNDAEKLRLQFLERLRAFRVLDPACGSGNFLYLALHALKDLEHRVNIECEALGLPRQFPAVGPEAVHGIEINPYAAELARATVWIGELQWMRRNGFAVSGEPILRPLDTIECRDAVLNPDGSEAAWPKADAIIGNPPFLGDRLHLRTLGDEYVSRLRAAYLGRVPARADFVVYWFEKARQMLEERQIMRFGLVGTKSIAKGASREPLIKIVQSKVCQIFEAWTNEPWVVEGAAVRVAIVCASNDVADWQGARWLNGKKVNAIGADLAAPIGTTGVSLVNALRLAENSEVAFQGVKLTGSFDLTGDEARKMLEEPLNPNSRPNSDVVRRLWDINDVLGRPSDRWVIDFGVDMPKARAQLYEQPFRRIESIIPEQRKKVREQRVRDNYWLFQRPRGKLRKAIAHLRRFIVTPESSEHRIFVWADPSIVIVGSTYAIAREDDVSFGILHSRLHEIWATAQGNRLGAGNQRRYNITVTFETFPFPDGLTPNIPAARHANDPRAIAIAEAAAELDRLRQAWLNPPDLVERVPEVVPGFSDRILPKDAKAAAILKKRTLTNLYNERPAWLAQAHAALDAAVAAAYGWPADIGEEEALERLFALNQARAGAA</sequence>
<dbReference type="GO" id="GO:0003676">
    <property type="term" value="F:nucleic acid binding"/>
    <property type="evidence" value="ECO:0007669"/>
    <property type="project" value="InterPro"/>
</dbReference>
<evidence type="ECO:0000259" key="8">
    <source>
        <dbReference type="Pfam" id="PF20473"/>
    </source>
</evidence>
<feature type="domain" description="MmeI-like N-terminal" evidence="5">
    <location>
        <begin position="2"/>
        <end position="177"/>
    </location>
</feature>
<dbReference type="GO" id="GO:0009007">
    <property type="term" value="F:site-specific DNA-methyltransferase (adenine-specific) activity"/>
    <property type="evidence" value="ECO:0007669"/>
    <property type="project" value="UniProtKB-EC"/>
</dbReference>
<feature type="domain" description="MmeI-like helicase spacer" evidence="6">
    <location>
        <begin position="183"/>
        <end position="252"/>
    </location>
</feature>
<evidence type="ECO:0000256" key="3">
    <source>
        <dbReference type="ARBA" id="ARBA00022679"/>
    </source>
</evidence>
<dbReference type="Proteomes" id="UP000325797">
    <property type="component" value="Chromosome"/>
</dbReference>
<dbReference type="InterPro" id="IPR050953">
    <property type="entry name" value="N4_N6_ade-DNA_methylase"/>
</dbReference>
<dbReference type="PRINTS" id="PR00507">
    <property type="entry name" value="N12N6MTFRASE"/>
</dbReference>
<keyword evidence="10" id="KW-1185">Reference proteome</keyword>
<evidence type="ECO:0000256" key="2">
    <source>
        <dbReference type="ARBA" id="ARBA00022603"/>
    </source>
</evidence>
<reference evidence="9 10" key="1">
    <citation type="submission" date="2019-08" db="EMBL/GenBank/DDBJ databases">
        <title>Hyperibacter terrae gen. nov., sp. nov. and Hyperibacter viscosus sp. nov., two new members in the family Rhodospirillaceae isolated from the rhizosphere of Hypericum perforatum.</title>
        <authorList>
            <person name="Noviana Z."/>
        </authorList>
    </citation>
    <scope>NUCLEOTIDE SEQUENCE [LARGE SCALE GENOMIC DNA]</scope>
    <source>
        <strain evidence="9 10">R5959</strain>
    </source>
</reference>
<dbReference type="PANTHER" id="PTHR33841:SF1">
    <property type="entry name" value="DNA METHYLTRANSFERASE A"/>
    <property type="match status" value="1"/>
</dbReference>
<dbReference type="InterPro" id="IPR002052">
    <property type="entry name" value="DNA_methylase_N6_adenine_CS"/>
</dbReference>
<dbReference type="SUPFAM" id="SSF53335">
    <property type="entry name" value="S-adenosyl-L-methionine-dependent methyltransferases"/>
    <property type="match status" value="1"/>
</dbReference>
<evidence type="ECO:0000259" key="6">
    <source>
        <dbReference type="Pfam" id="PF20465"/>
    </source>
</evidence>
<dbReference type="GO" id="GO:0032259">
    <property type="term" value="P:methylation"/>
    <property type="evidence" value="ECO:0007669"/>
    <property type="project" value="UniProtKB-KW"/>
</dbReference>
<evidence type="ECO:0000259" key="7">
    <source>
        <dbReference type="Pfam" id="PF20466"/>
    </source>
</evidence>
<dbReference type="EMBL" id="CP042582">
    <property type="protein sequence ID" value="QEX20296.1"/>
    <property type="molecule type" value="Genomic_DNA"/>
</dbReference>
<keyword evidence="3 9" id="KW-0808">Transferase</keyword>
<dbReference type="Pfam" id="PF20464">
    <property type="entry name" value="MmeI_N"/>
    <property type="match status" value="1"/>
</dbReference>
<gene>
    <name evidence="9" type="ORF">FRZ61_02130</name>
</gene>